<dbReference type="KEGG" id="afo:Afer_0355"/>
<dbReference type="InterPro" id="IPR036502">
    <property type="entry name" value="NiSOD_sf"/>
</dbReference>
<evidence type="ECO:0000313" key="2">
    <source>
        <dbReference type="Proteomes" id="UP000000771"/>
    </source>
</evidence>
<accession>C7M2S9</accession>
<dbReference type="Proteomes" id="UP000000771">
    <property type="component" value="Chromosome"/>
</dbReference>
<proteinExistence type="predicted"/>
<dbReference type="NCBIfam" id="TIGR02753">
    <property type="entry name" value="sodN"/>
    <property type="match status" value="1"/>
</dbReference>
<dbReference type="GO" id="GO:0004784">
    <property type="term" value="F:superoxide dismutase activity"/>
    <property type="evidence" value="ECO:0007669"/>
    <property type="project" value="UniProtKB-EC"/>
</dbReference>
<dbReference type="EMBL" id="CP001631">
    <property type="protein sequence ID" value="ACU53323.1"/>
    <property type="molecule type" value="Genomic_DNA"/>
</dbReference>
<dbReference type="Pfam" id="PF09055">
    <property type="entry name" value="Sod_Ni"/>
    <property type="match status" value="1"/>
</dbReference>
<dbReference type="SUPFAM" id="SSF109770">
    <property type="entry name" value="Nickel-containing superoxide dismutase, NiSOD"/>
    <property type="match status" value="1"/>
</dbReference>
<organism evidence="1 2">
    <name type="scientific">Acidimicrobium ferrooxidans (strain DSM 10331 / JCM 15462 / NBRC 103882 / ICP)</name>
    <dbReference type="NCBI Taxonomy" id="525909"/>
    <lineage>
        <taxon>Bacteria</taxon>
        <taxon>Bacillati</taxon>
        <taxon>Actinomycetota</taxon>
        <taxon>Acidimicrobiia</taxon>
        <taxon>Acidimicrobiales</taxon>
        <taxon>Acidimicrobiaceae</taxon>
        <taxon>Acidimicrobium</taxon>
    </lineage>
</organism>
<evidence type="ECO:0000313" key="1">
    <source>
        <dbReference type="EMBL" id="ACU53323.1"/>
    </source>
</evidence>
<name>C7M2S9_ACIFD</name>
<sequence>MLLARMFNALDRLRAPRPVSAHCDLPCGVYDPAQARVEAESIKAIMEKFNASDDPYFRDRATLIKEQRAEECNHHLDVLWYQYFQPAHLEKYPQLHELFWSTKKLTSQAKRANDVAIADQLLAKINEIADIFWETKKA</sequence>
<keyword evidence="1" id="KW-0560">Oxidoreductase</keyword>
<dbReference type="STRING" id="525909.Afer_0355"/>
<keyword evidence="2" id="KW-1185">Reference proteome</keyword>
<dbReference type="GO" id="GO:0016151">
    <property type="term" value="F:nickel cation binding"/>
    <property type="evidence" value="ECO:0007669"/>
    <property type="project" value="InterPro"/>
</dbReference>
<dbReference type="RefSeq" id="WP_015797824.1">
    <property type="nucleotide sequence ID" value="NC_013124.1"/>
</dbReference>
<dbReference type="eggNOG" id="ENOG502ZR3M">
    <property type="taxonomic scope" value="Bacteria"/>
</dbReference>
<protein>
    <submittedName>
        <fullName evidence="1">Superoxide dismutase, Ni</fullName>
        <ecNumber evidence="1">1.15.1.1</ecNumber>
    </submittedName>
</protein>
<gene>
    <name evidence="1" type="ordered locus">Afer_0355</name>
</gene>
<dbReference type="AlphaFoldDB" id="C7M2S9"/>
<reference evidence="1 2" key="1">
    <citation type="journal article" date="2009" name="Stand. Genomic Sci.">
        <title>Complete genome sequence of Acidimicrobium ferrooxidans type strain (ICP).</title>
        <authorList>
            <person name="Clum A."/>
            <person name="Nolan M."/>
            <person name="Lang E."/>
            <person name="Glavina Del Rio T."/>
            <person name="Tice H."/>
            <person name="Copeland A."/>
            <person name="Cheng J.F."/>
            <person name="Lucas S."/>
            <person name="Chen F."/>
            <person name="Bruce D."/>
            <person name="Goodwin L."/>
            <person name="Pitluck S."/>
            <person name="Ivanova N."/>
            <person name="Mavrommatis K."/>
            <person name="Mikhailova N."/>
            <person name="Pati A."/>
            <person name="Chen A."/>
            <person name="Palaniappan K."/>
            <person name="Goker M."/>
            <person name="Spring S."/>
            <person name="Land M."/>
            <person name="Hauser L."/>
            <person name="Chang Y.J."/>
            <person name="Jeffries C.C."/>
            <person name="Chain P."/>
            <person name="Bristow J."/>
            <person name="Eisen J.A."/>
            <person name="Markowitz V."/>
            <person name="Hugenholtz P."/>
            <person name="Kyrpides N.C."/>
            <person name="Klenk H.P."/>
            <person name="Lapidus A."/>
        </authorList>
    </citation>
    <scope>NUCLEOTIDE SEQUENCE [LARGE SCALE GENOMIC DNA]</scope>
    <source>
        <strain evidence="2">DSM 10331 / JCM 15462 / NBRC 103882 / ICP</strain>
    </source>
</reference>
<dbReference type="InterPro" id="IPR014123">
    <property type="entry name" value="Superoxide_dismutase_Ni-type"/>
</dbReference>
<dbReference type="Gene3D" id="1.20.120.400">
    <property type="entry name" value="Nickel-containing superoxide dismutase"/>
    <property type="match status" value="1"/>
</dbReference>
<dbReference type="EC" id="1.15.1.1" evidence="1"/>
<dbReference type="HOGENOM" id="CLU_141681_0_0_11"/>